<dbReference type="InterPro" id="IPR004113">
    <property type="entry name" value="FAD-bd_oxidored_4_C"/>
</dbReference>
<dbReference type="Pfam" id="PF01565">
    <property type="entry name" value="FAD_binding_4"/>
    <property type="match status" value="2"/>
</dbReference>
<dbReference type="PANTHER" id="PTHR43716">
    <property type="entry name" value="D-2-HYDROXYGLUTARATE DEHYDROGENASE, MITOCHONDRIAL"/>
    <property type="match status" value="1"/>
</dbReference>
<dbReference type="OrthoDB" id="5332616at2759"/>
<dbReference type="InterPro" id="IPR016166">
    <property type="entry name" value="FAD-bd_PCMH"/>
</dbReference>
<dbReference type="SUPFAM" id="SSF55103">
    <property type="entry name" value="FAD-linked oxidases, C-terminal domain"/>
    <property type="match status" value="1"/>
</dbReference>
<dbReference type="Gene3D" id="3.30.70.2190">
    <property type="match status" value="1"/>
</dbReference>
<dbReference type="InterPro" id="IPR016164">
    <property type="entry name" value="FAD-linked_Oxase-like_C"/>
</dbReference>
<dbReference type="Gene3D" id="3.30.70.2740">
    <property type="match status" value="1"/>
</dbReference>
<dbReference type="PANTHER" id="PTHR43716:SF1">
    <property type="entry name" value="D-2-HYDROXYGLUTARATE DEHYDROGENASE, MITOCHONDRIAL"/>
    <property type="match status" value="1"/>
</dbReference>
<dbReference type="Pfam" id="PF02913">
    <property type="entry name" value="FAD-oxidase_C"/>
    <property type="match status" value="1"/>
</dbReference>
<evidence type="ECO:0000256" key="10">
    <source>
        <dbReference type="ARBA" id="ARBA00039639"/>
    </source>
</evidence>
<keyword evidence="5" id="KW-0285">Flavoprotein</keyword>
<dbReference type="FunFam" id="3.30.465.10:FF:000001">
    <property type="entry name" value="D-2-hydroxyglutarate dehydrogenase, mitochondrial"/>
    <property type="match status" value="1"/>
</dbReference>
<dbReference type="Gene3D" id="1.10.45.10">
    <property type="entry name" value="Vanillyl-alcohol Oxidase, Chain A, domain 4"/>
    <property type="match status" value="1"/>
</dbReference>
<dbReference type="Gene3D" id="3.30.465.10">
    <property type="match status" value="1"/>
</dbReference>
<dbReference type="InterPro" id="IPR016171">
    <property type="entry name" value="Vanillyl_alc_oxidase_C-sub2"/>
</dbReference>
<dbReference type="InterPro" id="IPR016167">
    <property type="entry name" value="FAD-bd_PCMH_sub1"/>
</dbReference>
<comment type="cofactor">
    <cofactor evidence="1">
        <name>FAD</name>
        <dbReference type="ChEBI" id="CHEBI:57692"/>
    </cofactor>
</comment>
<dbReference type="EMBL" id="WJQU01000004">
    <property type="protein sequence ID" value="KAJ6636532.1"/>
    <property type="molecule type" value="Genomic_DNA"/>
</dbReference>
<dbReference type="FunFam" id="1.10.45.10:FF:000001">
    <property type="entry name" value="D-lactate dehydrogenase mitochondrial"/>
    <property type="match status" value="1"/>
</dbReference>
<dbReference type="InterPro" id="IPR016169">
    <property type="entry name" value="FAD-bd_PCMH_sub2"/>
</dbReference>
<keyword evidence="6" id="KW-0274">FAD</keyword>
<dbReference type="GO" id="GO:0071949">
    <property type="term" value="F:FAD binding"/>
    <property type="evidence" value="ECO:0007669"/>
    <property type="project" value="InterPro"/>
</dbReference>
<dbReference type="GO" id="GO:0005739">
    <property type="term" value="C:mitochondrion"/>
    <property type="evidence" value="ECO:0007669"/>
    <property type="project" value="TreeGrafter"/>
</dbReference>
<feature type="domain" description="FAD-binding PCMH-type" evidence="13">
    <location>
        <begin position="80"/>
        <end position="276"/>
    </location>
</feature>
<evidence type="ECO:0000256" key="5">
    <source>
        <dbReference type="ARBA" id="ARBA00022630"/>
    </source>
</evidence>
<reference evidence="14" key="1">
    <citation type="submission" date="2022-07" db="EMBL/GenBank/DDBJ databases">
        <authorList>
            <person name="Trinca V."/>
            <person name="Uliana J.V.C."/>
            <person name="Torres T.T."/>
            <person name="Ward R.J."/>
            <person name="Monesi N."/>
        </authorList>
    </citation>
    <scope>NUCLEOTIDE SEQUENCE</scope>
    <source>
        <strain evidence="14">HSMRA1968</strain>
        <tissue evidence="14">Whole embryos</tissue>
    </source>
</reference>
<accession>A0A9Q0MUA6</accession>
<protein>
    <recommendedName>
        <fullName evidence="10">D-2-hydroxyglutarate dehydrogenase, mitochondrial</fullName>
        <ecNumber evidence="9">1.1.99.39</ecNumber>
    </recommendedName>
</protein>
<dbReference type="PROSITE" id="PS51387">
    <property type="entry name" value="FAD_PCMH"/>
    <property type="match status" value="1"/>
</dbReference>
<comment type="catalytic activity">
    <reaction evidence="12">
        <text>(R)-malate + A = oxaloacetate + AH2</text>
        <dbReference type="Rhea" id="RHEA:67460"/>
        <dbReference type="ChEBI" id="CHEBI:13193"/>
        <dbReference type="ChEBI" id="CHEBI:15588"/>
        <dbReference type="ChEBI" id="CHEBI:16452"/>
        <dbReference type="ChEBI" id="CHEBI:17499"/>
    </reaction>
    <physiologicalReaction direction="left-to-right" evidence="12">
        <dbReference type="Rhea" id="RHEA:67461"/>
    </physiologicalReaction>
</comment>
<keyword evidence="15" id="KW-1185">Reference proteome</keyword>
<evidence type="ECO:0000259" key="13">
    <source>
        <dbReference type="PROSITE" id="PS51387"/>
    </source>
</evidence>
<dbReference type="FunFam" id="3.30.70.2190:FF:000001">
    <property type="entry name" value="D-2-hydroxyglutarate dehydrogenase mitochondrial"/>
    <property type="match status" value="1"/>
</dbReference>
<keyword evidence="8" id="KW-0576">Peroxisome</keyword>
<comment type="function">
    <text evidence="11">Catalyzes the oxidation of D-2-hydroxyglutarate (D-2-HG) to alpha-ketoglutarate. Also catalyzes the oxidation of other D-2-hydroxyacids, such as D-malate (D-MAL) and D-lactate (D-LAC). Exhibits high activities towards D-2-HG and D-MAL but a very weak activity towards D-LAC.</text>
</comment>
<comment type="subcellular location">
    <subcellularLocation>
        <location evidence="2">Peroxisome</location>
    </subcellularLocation>
</comment>
<dbReference type="AlphaFoldDB" id="A0A9Q0MUA6"/>
<dbReference type="FunFam" id="3.30.43.10:FF:000011">
    <property type="entry name" value="D-lactate dehydrogenase (Cytochrome)"/>
    <property type="match status" value="1"/>
</dbReference>
<evidence type="ECO:0000256" key="6">
    <source>
        <dbReference type="ARBA" id="ARBA00022827"/>
    </source>
</evidence>
<dbReference type="EC" id="1.1.99.39" evidence="9"/>
<proteinExistence type="inferred from homology"/>
<dbReference type="SUPFAM" id="SSF56176">
    <property type="entry name" value="FAD-binding/transporter-associated domain-like"/>
    <property type="match status" value="1"/>
</dbReference>
<name>A0A9Q0MUA6_9DIPT</name>
<evidence type="ECO:0000256" key="7">
    <source>
        <dbReference type="ARBA" id="ARBA00023002"/>
    </source>
</evidence>
<dbReference type="InterPro" id="IPR036318">
    <property type="entry name" value="FAD-bd_PCMH-like_sf"/>
</dbReference>
<evidence type="ECO:0000256" key="9">
    <source>
        <dbReference type="ARBA" id="ARBA00039003"/>
    </source>
</evidence>
<keyword evidence="7" id="KW-0560">Oxidoreductase</keyword>
<comment type="similarity">
    <text evidence="3">Belongs to the FAD-binding oxidoreductase/transferase type 4 family.</text>
</comment>
<comment type="caution">
    <text evidence="14">The sequence shown here is derived from an EMBL/GenBank/DDBJ whole genome shotgun (WGS) entry which is preliminary data.</text>
</comment>
<gene>
    <name evidence="14" type="primary">d2hgdh</name>
    <name evidence="14" type="ORF">Bhyg_15123</name>
</gene>
<sequence length="523" mass="58223">MLSSIKLRPCLWKQSQILKRSYAWATLPDFTKDRYQVTRGDFSQVTDADIGQFQSILKNSRVLLDDNDTQAYNIDTMKSVRGYSRVVLKPKTTEEVSKILSYCNDRKLAVCPQGGNTGLVGGSVPVFDEVIVSTQLMNRIENIDELSGTLECQSGCILEVLEQAVSEKGLCEHKILFKKNDSNESSLGMPLDLGAKGSCHIGGNLSTNAGGIRLLRYGNLHGSVLGLEAVKADGTILDLMSNFKKDNTGYHLKHLFIGSEGTLGLITKVSISCPTASRAINVAFLGLESYDAVLQTFLAAKRDLGEILSSCEMLDKDALDCSLNAYNLRSPISKYPFYMLIETSGSRMDHDEEKINKFLQYVMEKKLVVDGTVTNEPGKMKAIWEPRETIGTAMFKDCYSFSYDFSVPLKNFYDLVNATKKQISDLPANAFGFGHLGDSNLHLIVQCKEYDSEIHRRVEPFVYEFTSKLKGSISSEHGIGFLKSKYLQFSKKSECIDAMKEIKTFMDPNGILNPYKVLPKNVC</sequence>
<evidence type="ECO:0000256" key="11">
    <source>
        <dbReference type="ARBA" id="ARBA00045410"/>
    </source>
</evidence>
<evidence type="ECO:0000256" key="12">
    <source>
        <dbReference type="ARBA" id="ARBA00049267"/>
    </source>
</evidence>
<dbReference type="Gene3D" id="3.30.43.10">
    <property type="entry name" value="Uridine Diphospho-n-acetylenolpyruvylglucosamine Reductase, domain 2"/>
    <property type="match status" value="1"/>
</dbReference>
<dbReference type="Proteomes" id="UP001151699">
    <property type="component" value="Chromosome C"/>
</dbReference>
<evidence type="ECO:0000256" key="4">
    <source>
        <dbReference type="ARBA" id="ARBA00011738"/>
    </source>
</evidence>
<evidence type="ECO:0000256" key="1">
    <source>
        <dbReference type="ARBA" id="ARBA00001974"/>
    </source>
</evidence>
<organism evidence="14 15">
    <name type="scientific">Pseudolycoriella hygida</name>
    <dbReference type="NCBI Taxonomy" id="35572"/>
    <lineage>
        <taxon>Eukaryota</taxon>
        <taxon>Metazoa</taxon>
        <taxon>Ecdysozoa</taxon>
        <taxon>Arthropoda</taxon>
        <taxon>Hexapoda</taxon>
        <taxon>Insecta</taxon>
        <taxon>Pterygota</taxon>
        <taxon>Neoptera</taxon>
        <taxon>Endopterygota</taxon>
        <taxon>Diptera</taxon>
        <taxon>Nematocera</taxon>
        <taxon>Sciaroidea</taxon>
        <taxon>Sciaridae</taxon>
        <taxon>Pseudolycoriella</taxon>
    </lineage>
</organism>
<evidence type="ECO:0000313" key="14">
    <source>
        <dbReference type="EMBL" id="KAJ6636532.1"/>
    </source>
</evidence>
<comment type="subunit">
    <text evidence="4">Homodimer.</text>
</comment>
<evidence type="ECO:0000256" key="3">
    <source>
        <dbReference type="ARBA" id="ARBA00008000"/>
    </source>
</evidence>
<dbReference type="InterPro" id="IPR051264">
    <property type="entry name" value="FAD-oxidored/transferase_4"/>
</dbReference>
<evidence type="ECO:0000313" key="15">
    <source>
        <dbReference type="Proteomes" id="UP001151699"/>
    </source>
</evidence>
<evidence type="ECO:0000256" key="2">
    <source>
        <dbReference type="ARBA" id="ARBA00004275"/>
    </source>
</evidence>
<dbReference type="GO" id="GO:0005777">
    <property type="term" value="C:peroxisome"/>
    <property type="evidence" value="ECO:0007669"/>
    <property type="project" value="UniProtKB-SubCell"/>
</dbReference>
<evidence type="ECO:0000256" key="8">
    <source>
        <dbReference type="ARBA" id="ARBA00023140"/>
    </source>
</evidence>
<dbReference type="GO" id="GO:0051990">
    <property type="term" value="F:(R)-2-hydroxyglutarate dehydrogenase activity"/>
    <property type="evidence" value="ECO:0007669"/>
    <property type="project" value="UniProtKB-EC"/>
</dbReference>
<dbReference type="InterPro" id="IPR006094">
    <property type="entry name" value="Oxid_FAD_bind_N"/>
</dbReference>